<evidence type="ECO:0000256" key="7">
    <source>
        <dbReference type="ARBA" id="ARBA00022989"/>
    </source>
</evidence>
<dbReference type="PANTHER" id="PTHR47755:SF1">
    <property type="entry name" value="CELL DIVISION PROTEIN FTSX"/>
    <property type="match status" value="1"/>
</dbReference>
<evidence type="ECO:0000256" key="4">
    <source>
        <dbReference type="ARBA" id="ARBA00022475"/>
    </source>
</evidence>
<keyword evidence="7 10" id="KW-1133">Transmembrane helix</keyword>
<evidence type="ECO:0000256" key="5">
    <source>
        <dbReference type="ARBA" id="ARBA00022618"/>
    </source>
</evidence>
<evidence type="ECO:0000259" key="11">
    <source>
        <dbReference type="Pfam" id="PF02687"/>
    </source>
</evidence>
<comment type="caution">
    <text evidence="13">The sequence shown here is derived from an EMBL/GenBank/DDBJ whole genome shotgun (WGS) entry which is preliminary data.</text>
</comment>
<dbReference type="InterPro" id="IPR003838">
    <property type="entry name" value="ABC3_permease_C"/>
</dbReference>
<dbReference type="InterPro" id="IPR004513">
    <property type="entry name" value="FtsX"/>
</dbReference>
<proteinExistence type="inferred from homology"/>
<evidence type="ECO:0000259" key="12">
    <source>
        <dbReference type="Pfam" id="PF18075"/>
    </source>
</evidence>
<dbReference type="AlphaFoldDB" id="A0A1G2HIL3"/>
<feature type="non-terminal residue" evidence="13">
    <location>
        <position position="226"/>
    </location>
</feature>
<keyword evidence="4" id="KW-1003">Cell membrane</keyword>
<dbReference type="Gene3D" id="3.30.70.3040">
    <property type="match status" value="1"/>
</dbReference>
<evidence type="ECO:0000256" key="9">
    <source>
        <dbReference type="ARBA" id="ARBA00023306"/>
    </source>
</evidence>
<evidence type="ECO:0000256" key="10">
    <source>
        <dbReference type="SAM" id="Phobius"/>
    </source>
</evidence>
<sequence length="226" mass="25261">MNNDFKRVLNLAFTDFYRNRGTSIAAIFVLTVTTLIITGLFVIGGTSSFLVDRLKEKIDITAYFKDGTSDQDIMNVKDQILKNSPDIKNVEYVSKDDALNQFNERHQGNDVFARALLEVGGNPFLPSLNITTSGDQKEYQQISDILQSDQFSDLIQKVDFSEKKDTIEKVFSITSSITKFGVALGILLVLIAVAVVFNTIKLVIDNSKDEITTMRIVGASNWFLRA</sequence>
<organism evidence="13 14">
    <name type="scientific">Candidatus Staskawiczbacteria bacterium RIFCSPHIGHO2_01_FULL_34_27</name>
    <dbReference type="NCBI Taxonomy" id="1802199"/>
    <lineage>
        <taxon>Bacteria</taxon>
        <taxon>Candidatus Staskawicziibacteriota</taxon>
    </lineage>
</organism>
<dbReference type="InterPro" id="IPR040690">
    <property type="entry name" value="FtsX_ECD"/>
</dbReference>
<gene>
    <name evidence="13" type="ORF">A2639_00815</name>
</gene>
<comment type="similarity">
    <text evidence="2">Belongs to the ABC-4 integral membrane protein family. FtsX subfamily.</text>
</comment>
<evidence type="ECO:0000256" key="2">
    <source>
        <dbReference type="ARBA" id="ARBA00007379"/>
    </source>
</evidence>
<evidence type="ECO:0000256" key="1">
    <source>
        <dbReference type="ARBA" id="ARBA00004651"/>
    </source>
</evidence>
<accession>A0A1G2HIL3</accession>
<keyword evidence="8 10" id="KW-0472">Membrane</keyword>
<feature type="transmembrane region" description="Helical" evidence="10">
    <location>
        <begin position="24"/>
        <end position="51"/>
    </location>
</feature>
<evidence type="ECO:0000313" key="13">
    <source>
        <dbReference type="EMBL" id="OGZ62335.1"/>
    </source>
</evidence>
<dbReference type="Proteomes" id="UP000178991">
    <property type="component" value="Unassembled WGS sequence"/>
</dbReference>
<name>A0A1G2HIL3_9BACT</name>
<comment type="subcellular location">
    <subcellularLocation>
        <location evidence="1">Cell membrane</location>
        <topology evidence="1">Multi-pass membrane protein</topology>
    </subcellularLocation>
</comment>
<dbReference type="Pfam" id="PF02687">
    <property type="entry name" value="FtsX"/>
    <property type="match status" value="1"/>
</dbReference>
<dbReference type="Pfam" id="PF18075">
    <property type="entry name" value="FtsX_ECD"/>
    <property type="match status" value="1"/>
</dbReference>
<keyword evidence="9" id="KW-0131">Cell cycle</keyword>
<reference evidence="13 14" key="1">
    <citation type="journal article" date="2016" name="Nat. Commun.">
        <title>Thousands of microbial genomes shed light on interconnected biogeochemical processes in an aquifer system.</title>
        <authorList>
            <person name="Anantharaman K."/>
            <person name="Brown C.T."/>
            <person name="Hug L.A."/>
            <person name="Sharon I."/>
            <person name="Castelle C.J."/>
            <person name="Probst A.J."/>
            <person name="Thomas B.C."/>
            <person name="Singh A."/>
            <person name="Wilkins M.J."/>
            <person name="Karaoz U."/>
            <person name="Brodie E.L."/>
            <person name="Williams K.H."/>
            <person name="Hubbard S.S."/>
            <person name="Banfield J.F."/>
        </authorList>
    </citation>
    <scope>NUCLEOTIDE SEQUENCE [LARGE SCALE GENOMIC DNA]</scope>
</reference>
<dbReference type="GO" id="GO:0005886">
    <property type="term" value="C:plasma membrane"/>
    <property type="evidence" value="ECO:0007669"/>
    <property type="project" value="UniProtKB-SubCell"/>
</dbReference>
<dbReference type="PANTHER" id="PTHR47755">
    <property type="entry name" value="CELL DIVISION PROTEIN FTSX"/>
    <property type="match status" value="1"/>
</dbReference>
<evidence type="ECO:0000256" key="3">
    <source>
        <dbReference type="ARBA" id="ARBA00021907"/>
    </source>
</evidence>
<dbReference type="GO" id="GO:0051301">
    <property type="term" value="P:cell division"/>
    <property type="evidence" value="ECO:0007669"/>
    <property type="project" value="UniProtKB-KW"/>
</dbReference>
<keyword evidence="6 10" id="KW-0812">Transmembrane</keyword>
<feature type="domain" description="ABC3 transporter permease C-terminal" evidence="11">
    <location>
        <begin position="184"/>
        <end position="225"/>
    </location>
</feature>
<feature type="transmembrane region" description="Helical" evidence="10">
    <location>
        <begin position="180"/>
        <end position="200"/>
    </location>
</feature>
<evidence type="ECO:0000256" key="8">
    <source>
        <dbReference type="ARBA" id="ARBA00023136"/>
    </source>
</evidence>
<protein>
    <recommendedName>
        <fullName evidence="3">Cell division protein FtsX</fullName>
    </recommendedName>
</protein>
<evidence type="ECO:0000313" key="14">
    <source>
        <dbReference type="Proteomes" id="UP000178991"/>
    </source>
</evidence>
<feature type="domain" description="FtsX extracellular" evidence="12">
    <location>
        <begin position="59"/>
        <end position="147"/>
    </location>
</feature>
<dbReference type="EMBL" id="MHOL01000023">
    <property type="protein sequence ID" value="OGZ62335.1"/>
    <property type="molecule type" value="Genomic_DNA"/>
</dbReference>
<keyword evidence="5" id="KW-0132">Cell division</keyword>
<evidence type="ECO:0000256" key="6">
    <source>
        <dbReference type="ARBA" id="ARBA00022692"/>
    </source>
</evidence>